<evidence type="ECO:0000313" key="3">
    <source>
        <dbReference type="Proteomes" id="UP000007797"/>
    </source>
</evidence>
<dbReference type="KEGG" id="dfa:DFA_07381"/>
<reference evidence="3" key="1">
    <citation type="journal article" date="2011" name="Genome Res.">
        <title>Phylogeny-wide analysis of social amoeba genomes highlights ancient origins for complex intercellular communication.</title>
        <authorList>
            <person name="Heidel A.J."/>
            <person name="Lawal H.M."/>
            <person name="Felder M."/>
            <person name="Schilde C."/>
            <person name="Helps N.R."/>
            <person name="Tunggal B."/>
            <person name="Rivero F."/>
            <person name="John U."/>
            <person name="Schleicher M."/>
            <person name="Eichinger L."/>
            <person name="Platzer M."/>
            <person name="Noegel A.A."/>
            <person name="Schaap P."/>
            <person name="Gloeckner G."/>
        </authorList>
    </citation>
    <scope>NUCLEOTIDE SEQUENCE [LARGE SCALE GENOMIC DNA]</scope>
    <source>
        <strain evidence="3">SH3</strain>
    </source>
</reference>
<gene>
    <name evidence="2" type="ORF">DFA_07381</name>
</gene>
<name>F4PW94_CACFS</name>
<keyword evidence="3" id="KW-1185">Reference proteome</keyword>
<dbReference type="Proteomes" id="UP000007797">
    <property type="component" value="Unassembled WGS sequence"/>
</dbReference>
<evidence type="ECO:0000256" key="1">
    <source>
        <dbReference type="SAM" id="Phobius"/>
    </source>
</evidence>
<dbReference type="EMBL" id="GL883013">
    <property type="protein sequence ID" value="EGG20258.1"/>
    <property type="molecule type" value="Genomic_DNA"/>
</dbReference>
<keyword evidence="1" id="KW-1133">Transmembrane helix</keyword>
<feature type="transmembrane region" description="Helical" evidence="1">
    <location>
        <begin position="93"/>
        <end position="114"/>
    </location>
</feature>
<protein>
    <submittedName>
        <fullName evidence="2">Uncharacterized protein</fullName>
    </submittedName>
</protein>
<keyword evidence="1" id="KW-0812">Transmembrane</keyword>
<dbReference type="GeneID" id="14872092"/>
<accession>F4PW94</accession>
<dbReference type="AlphaFoldDB" id="F4PW94"/>
<proteinExistence type="predicted"/>
<keyword evidence="1" id="KW-0472">Membrane</keyword>
<sequence>MGVEDKINRSGVLNKSYDSSISIDITPNVQAPNIYRNNDNTNNINNNNNNNNIAKPIPIKQPLFQVKPGKEWGVTEKLEFDTKMEKQVKHDEFMMKLVICLGFLFYPIWFAGPIGLRSISKKARKIGLTCILLGSVVHVILEVSLVFYISSVISQNYTAGR</sequence>
<dbReference type="RefSeq" id="XP_004367241.1">
    <property type="nucleotide sequence ID" value="XM_004367184.1"/>
</dbReference>
<feature type="transmembrane region" description="Helical" evidence="1">
    <location>
        <begin position="126"/>
        <end position="149"/>
    </location>
</feature>
<organism evidence="2 3">
    <name type="scientific">Cavenderia fasciculata</name>
    <name type="common">Slime mold</name>
    <name type="synonym">Dictyostelium fasciculatum</name>
    <dbReference type="NCBI Taxonomy" id="261658"/>
    <lineage>
        <taxon>Eukaryota</taxon>
        <taxon>Amoebozoa</taxon>
        <taxon>Evosea</taxon>
        <taxon>Eumycetozoa</taxon>
        <taxon>Dictyostelia</taxon>
        <taxon>Acytosteliales</taxon>
        <taxon>Cavenderiaceae</taxon>
        <taxon>Cavenderia</taxon>
    </lineage>
</organism>
<evidence type="ECO:0000313" key="2">
    <source>
        <dbReference type="EMBL" id="EGG20258.1"/>
    </source>
</evidence>